<dbReference type="Pfam" id="PF01867">
    <property type="entry name" value="Cas_Cas1"/>
    <property type="match status" value="1"/>
</dbReference>
<keyword evidence="5" id="KW-0460">Magnesium</keyword>
<dbReference type="InterPro" id="IPR042211">
    <property type="entry name" value="CRISPR-assoc_Cas1_N"/>
</dbReference>
<dbReference type="EMBL" id="AP024718">
    <property type="protein sequence ID" value="BCX88954.1"/>
    <property type="molecule type" value="Genomic_DNA"/>
</dbReference>
<evidence type="ECO:0000313" key="7">
    <source>
        <dbReference type="EMBL" id="BCX88954.1"/>
    </source>
</evidence>
<keyword evidence="3" id="KW-0255">Endonuclease</keyword>
<evidence type="ECO:0000256" key="5">
    <source>
        <dbReference type="ARBA" id="ARBA00022842"/>
    </source>
</evidence>
<dbReference type="GO" id="GO:0016787">
    <property type="term" value="F:hydrolase activity"/>
    <property type="evidence" value="ECO:0007669"/>
    <property type="project" value="UniProtKB-KW"/>
</dbReference>
<evidence type="ECO:0000256" key="4">
    <source>
        <dbReference type="ARBA" id="ARBA00022801"/>
    </source>
</evidence>
<organism evidence="7 8">
    <name type="scientific">Methylomarinovum tepidoasis</name>
    <dbReference type="NCBI Taxonomy" id="2840183"/>
    <lineage>
        <taxon>Bacteria</taxon>
        <taxon>Pseudomonadati</taxon>
        <taxon>Pseudomonadota</taxon>
        <taxon>Gammaproteobacteria</taxon>
        <taxon>Methylococcales</taxon>
        <taxon>Methylothermaceae</taxon>
        <taxon>Methylomarinovum</taxon>
    </lineage>
</organism>
<proteinExistence type="predicted"/>
<evidence type="ECO:0000256" key="6">
    <source>
        <dbReference type="ARBA" id="ARBA00023118"/>
    </source>
</evidence>
<accession>A0AAU9C6V1</accession>
<keyword evidence="2" id="KW-0479">Metal-binding</keyword>
<keyword evidence="8" id="KW-1185">Reference proteome</keyword>
<evidence type="ECO:0000313" key="8">
    <source>
        <dbReference type="Proteomes" id="UP001321450"/>
    </source>
</evidence>
<gene>
    <name evidence="7" type="ORF">MIN45_P1324</name>
</gene>
<dbReference type="GO" id="GO:0043571">
    <property type="term" value="P:maintenance of CRISPR repeat elements"/>
    <property type="evidence" value="ECO:0007669"/>
    <property type="project" value="InterPro"/>
</dbReference>
<keyword evidence="1" id="KW-0540">Nuclease</keyword>
<evidence type="ECO:0000256" key="1">
    <source>
        <dbReference type="ARBA" id="ARBA00022722"/>
    </source>
</evidence>
<name>A0AAU9C6V1_9GAMM</name>
<dbReference type="InterPro" id="IPR002729">
    <property type="entry name" value="CRISPR-assoc_Cas1"/>
</dbReference>
<dbReference type="KEGG" id="meiy:MIN45_P1324"/>
<dbReference type="Proteomes" id="UP001321450">
    <property type="component" value="Chromosome"/>
</dbReference>
<dbReference type="GO" id="GO:0051607">
    <property type="term" value="P:defense response to virus"/>
    <property type="evidence" value="ECO:0007669"/>
    <property type="project" value="UniProtKB-KW"/>
</dbReference>
<keyword evidence="6" id="KW-0051">Antiviral defense</keyword>
<dbReference type="RefSeq" id="WP_286291177.1">
    <property type="nucleotide sequence ID" value="NZ_AP024718.1"/>
</dbReference>
<dbReference type="GO" id="GO:0046872">
    <property type="term" value="F:metal ion binding"/>
    <property type="evidence" value="ECO:0007669"/>
    <property type="project" value="UniProtKB-KW"/>
</dbReference>
<evidence type="ECO:0000256" key="2">
    <source>
        <dbReference type="ARBA" id="ARBA00022723"/>
    </source>
</evidence>
<dbReference type="Gene3D" id="3.100.10.20">
    <property type="entry name" value="CRISPR-associated endonuclease Cas1, N-terminal domain"/>
    <property type="match status" value="1"/>
</dbReference>
<sequence>MLQPVYLNSPGVVRVTLEGPALRIHSRHEADRFLPLARLARIVSRGRIQWSTAALLQCLQTGVPVTFLDSEGRAVGLCISAWPHYSPLNELLEGVVASPEGPARLVDWFRSQSRCRLLKLLRRHRLDPPDLRIRTVRRYLRQGWRQRHDTPEPVTPLKPLLLAQLVEVLTSYRIDPSLLEAGPGWAGLAAYLGGVLEWELWRLALNGRLADADTPRRRVAAYQRHADLLDTRMRQLVGQLWRWLEQEGPIS</sequence>
<reference evidence="8" key="1">
    <citation type="journal article" date="2024" name="Int. J. Syst. Evol. Microbiol.">
        <title>Methylomarinovum tepidoasis sp. nov., a moderately thermophilic methanotroph of the family Methylothermaceae isolated from a deep-sea hydrothermal field.</title>
        <authorList>
            <person name="Hirayama H."/>
            <person name="Takaki Y."/>
            <person name="Abe M."/>
            <person name="Miyazaki M."/>
            <person name="Uematsu K."/>
            <person name="Matsui Y."/>
            <person name="Takai K."/>
        </authorList>
    </citation>
    <scope>NUCLEOTIDE SEQUENCE [LARGE SCALE GENOMIC DNA]</scope>
    <source>
        <strain evidence="8">IN45</strain>
    </source>
</reference>
<protein>
    <submittedName>
        <fullName evidence="7">Uncharacterized protein</fullName>
    </submittedName>
</protein>
<dbReference type="GO" id="GO:0004519">
    <property type="term" value="F:endonuclease activity"/>
    <property type="evidence" value="ECO:0007669"/>
    <property type="project" value="UniProtKB-KW"/>
</dbReference>
<keyword evidence="4" id="KW-0378">Hydrolase</keyword>
<dbReference type="AlphaFoldDB" id="A0AAU9C6V1"/>
<evidence type="ECO:0000256" key="3">
    <source>
        <dbReference type="ARBA" id="ARBA00022759"/>
    </source>
</evidence>
<dbReference type="GO" id="GO:0003676">
    <property type="term" value="F:nucleic acid binding"/>
    <property type="evidence" value="ECO:0007669"/>
    <property type="project" value="InterPro"/>
</dbReference>